<dbReference type="GO" id="GO:0009055">
    <property type="term" value="F:electron transfer activity"/>
    <property type="evidence" value="ECO:0007669"/>
    <property type="project" value="TreeGrafter"/>
</dbReference>
<keyword evidence="6" id="KW-0411">Iron-sulfur</keyword>
<evidence type="ECO:0000256" key="3">
    <source>
        <dbReference type="ARBA" id="ARBA00022723"/>
    </source>
</evidence>
<sequence length="165" mass="18163">AAPNPTECQSVKQFLDTKDITTPIVNIPGCPPHPDWFVGTVAGILLNGLPKTEDLDDNLRPLAFYGKLIHENCPNRAHFDEGKFAKKFGDEGCLYELGCKGPITYADCPLRRWNDGANWVIGAGAPCNGCTQPEFPDQISPFYEKLVDVELPKIGACWLTGKEEK</sequence>
<dbReference type="InterPro" id="IPR037148">
    <property type="entry name" value="NiFe-Hase_small_C_sf"/>
</dbReference>
<dbReference type="PANTHER" id="PTHR30013:SF7">
    <property type="entry name" value="HYDROGENASE-2 SMALL CHAIN"/>
    <property type="match status" value="1"/>
</dbReference>
<dbReference type="Pfam" id="PF14720">
    <property type="entry name" value="NiFe_hyd_SSU_C"/>
    <property type="match status" value="1"/>
</dbReference>
<dbReference type="GO" id="GO:0051539">
    <property type="term" value="F:4 iron, 4 sulfur cluster binding"/>
    <property type="evidence" value="ECO:0007669"/>
    <property type="project" value="UniProtKB-KW"/>
</dbReference>
<dbReference type="GO" id="GO:0016020">
    <property type="term" value="C:membrane"/>
    <property type="evidence" value="ECO:0007669"/>
    <property type="project" value="TreeGrafter"/>
</dbReference>
<dbReference type="EMBL" id="BARS01044308">
    <property type="protein sequence ID" value="GAG34812.1"/>
    <property type="molecule type" value="Genomic_DNA"/>
</dbReference>
<feature type="non-terminal residue" evidence="9">
    <location>
        <position position="1"/>
    </location>
</feature>
<protein>
    <recommendedName>
        <fullName evidence="8">Cytochrome-c3 hydrogenase C-terminal domain-containing protein</fullName>
    </recommendedName>
</protein>
<proteinExistence type="predicted"/>
<dbReference type="PRINTS" id="PR00614">
    <property type="entry name" value="NIHGNASESMLL"/>
</dbReference>
<organism evidence="9">
    <name type="scientific">marine sediment metagenome</name>
    <dbReference type="NCBI Taxonomy" id="412755"/>
    <lineage>
        <taxon>unclassified sequences</taxon>
        <taxon>metagenomes</taxon>
        <taxon>ecological metagenomes</taxon>
    </lineage>
</organism>
<evidence type="ECO:0000256" key="4">
    <source>
        <dbReference type="ARBA" id="ARBA00023002"/>
    </source>
</evidence>
<keyword evidence="3" id="KW-0479">Metal-binding</keyword>
<accession>X0XHB6</accession>
<dbReference type="GO" id="GO:0051538">
    <property type="term" value="F:3 iron, 4 sulfur cluster binding"/>
    <property type="evidence" value="ECO:0007669"/>
    <property type="project" value="UniProtKB-KW"/>
</dbReference>
<dbReference type="AlphaFoldDB" id="X0XHB6"/>
<comment type="cofactor">
    <cofactor evidence="1">
        <name>[3Fe-4S] cluster</name>
        <dbReference type="ChEBI" id="CHEBI:21137"/>
    </cofactor>
</comment>
<dbReference type="Gene3D" id="3.40.50.700">
    <property type="entry name" value="NADH:ubiquinone oxidoreductase-like, 20kDa subunit"/>
    <property type="match status" value="1"/>
</dbReference>
<keyword evidence="5" id="KW-0408">Iron</keyword>
<dbReference type="GO" id="GO:0009061">
    <property type="term" value="P:anaerobic respiration"/>
    <property type="evidence" value="ECO:0007669"/>
    <property type="project" value="TreeGrafter"/>
</dbReference>
<dbReference type="Gene3D" id="4.10.480.10">
    <property type="entry name" value="Cytochrome-c3 hydrogenase, C-terminal domain"/>
    <property type="match status" value="1"/>
</dbReference>
<dbReference type="GO" id="GO:0044569">
    <property type="term" value="C:[Ni-Fe] hydrogenase complex"/>
    <property type="evidence" value="ECO:0007669"/>
    <property type="project" value="TreeGrafter"/>
</dbReference>
<evidence type="ECO:0000313" key="9">
    <source>
        <dbReference type="EMBL" id="GAG34812.1"/>
    </source>
</evidence>
<evidence type="ECO:0000256" key="5">
    <source>
        <dbReference type="ARBA" id="ARBA00023004"/>
    </source>
</evidence>
<evidence type="ECO:0000256" key="1">
    <source>
        <dbReference type="ARBA" id="ARBA00001927"/>
    </source>
</evidence>
<reference evidence="9" key="1">
    <citation type="journal article" date="2014" name="Front. Microbiol.">
        <title>High frequency of phylogenetically diverse reductive dehalogenase-homologous genes in deep subseafloor sedimentary metagenomes.</title>
        <authorList>
            <person name="Kawai M."/>
            <person name="Futagami T."/>
            <person name="Toyoda A."/>
            <person name="Takaki Y."/>
            <person name="Nishi S."/>
            <person name="Hori S."/>
            <person name="Arai W."/>
            <person name="Tsubouchi T."/>
            <person name="Morono Y."/>
            <person name="Uchiyama I."/>
            <person name="Ito T."/>
            <person name="Fujiyama A."/>
            <person name="Inagaki F."/>
            <person name="Takami H."/>
        </authorList>
    </citation>
    <scope>NUCLEOTIDE SEQUENCE</scope>
    <source>
        <strain evidence="9">Expedition CK06-06</strain>
    </source>
</reference>
<dbReference type="PANTHER" id="PTHR30013">
    <property type="entry name" value="NIFE / NIFESE HYDROGENASE SMALL SUBUNIT FAMILY MEMBER"/>
    <property type="match status" value="1"/>
</dbReference>
<evidence type="ECO:0000256" key="7">
    <source>
        <dbReference type="ARBA" id="ARBA00023291"/>
    </source>
</evidence>
<dbReference type="SUPFAM" id="SSF56770">
    <property type="entry name" value="HydA/Nqo6-like"/>
    <property type="match status" value="1"/>
</dbReference>
<dbReference type="GO" id="GO:0008901">
    <property type="term" value="F:ferredoxin hydrogenase activity"/>
    <property type="evidence" value="ECO:0007669"/>
    <property type="project" value="InterPro"/>
</dbReference>
<feature type="domain" description="Cytochrome-c3 hydrogenase C-terminal" evidence="8">
    <location>
        <begin position="65"/>
        <end position="143"/>
    </location>
</feature>
<gene>
    <name evidence="9" type="ORF">S01H1_66969</name>
</gene>
<evidence type="ECO:0000256" key="2">
    <source>
        <dbReference type="ARBA" id="ARBA00022485"/>
    </source>
</evidence>
<keyword evidence="4" id="KW-0560">Oxidoreductase</keyword>
<dbReference type="GO" id="GO:0009375">
    <property type="term" value="C:ferredoxin hydrogenase complex"/>
    <property type="evidence" value="ECO:0007669"/>
    <property type="project" value="InterPro"/>
</dbReference>
<dbReference type="InterPro" id="IPR027394">
    <property type="entry name" value="Cytochrome-c3_hydrogenase_C"/>
</dbReference>
<evidence type="ECO:0000259" key="8">
    <source>
        <dbReference type="Pfam" id="PF14720"/>
    </source>
</evidence>
<comment type="caution">
    <text evidence="9">The sequence shown here is derived from an EMBL/GenBank/DDBJ whole genome shotgun (WGS) entry which is preliminary data.</text>
</comment>
<name>X0XHB6_9ZZZZ</name>
<dbReference type="InterPro" id="IPR001821">
    <property type="entry name" value="NiFe_hydrogenase_ssu"/>
</dbReference>
<dbReference type="InterPro" id="IPR037024">
    <property type="entry name" value="NiFe_Hase_small_N_sf"/>
</dbReference>
<keyword evidence="7" id="KW-0003">3Fe-4S</keyword>
<evidence type="ECO:0000256" key="6">
    <source>
        <dbReference type="ARBA" id="ARBA00023014"/>
    </source>
</evidence>
<dbReference type="GO" id="GO:0046872">
    <property type="term" value="F:metal ion binding"/>
    <property type="evidence" value="ECO:0007669"/>
    <property type="project" value="UniProtKB-KW"/>
</dbReference>
<keyword evidence="2" id="KW-0004">4Fe-4S</keyword>